<dbReference type="PROSITE" id="PS00028">
    <property type="entry name" value="ZINC_FINGER_C2H2_1"/>
    <property type="match status" value="10"/>
</dbReference>
<keyword evidence="2" id="KW-0677">Repeat</keyword>
<evidence type="ECO:0000256" key="3">
    <source>
        <dbReference type="ARBA" id="ARBA00022771"/>
    </source>
</evidence>
<reference evidence="7" key="1">
    <citation type="submission" date="2020-11" db="EMBL/GenBank/DDBJ databases">
        <authorList>
            <person name="Tran Van P."/>
        </authorList>
    </citation>
    <scope>NUCLEOTIDE SEQUENCE</scope>
</reference>
<feature type="domain" description="C2H2-type" evidence="6">
    <location>
        <begin position="60"/>
        <end position="88"/>
    </location>
</feature>
<dbReference type="FunFam" id="3.30.160.60:FF:000446">
    <property type="entry name" value="Zinc finger protein"/>
    <property type="match status" value="1"/>
</dbReference>
<keyword evidence="8" id="KW-1185">Reference proteome</keyword>
<protein>
    <recommendedName>
        <fullName evidence="6">C2H2-type domain-containing protein</fullName>
    </recommendedName>
</protein>
<dbReference type="PANTHER" id="PTHR14003:SF19">
    <property type="entry name" value="YY2 TRANSCRIPTION FACTOR"/>
    <property type="match status" value="1"/>
</dbReference>
<dbReference type="GO" id="GO:0008270">
    <property type="term" value="F:zinc ion binding"/>
    <property type="evidence" value="ECO:0007669"/>
    <property type="project" value="UniProtKB-KW"/>
</dbReference>
<dbReference type="EMBL" id="CAJPIZ010010818">
    <property type="protein sequence ID" value="CAG2112751.1"/>
    <property type="molecule type" value="Genomic_DNA"/>
</dbReference>
<evidence type="ECO:0000313" key="7">
    <source>
        <dbReference type="EMBL" id="CAD7632321.1"/>
    </source>
</evidence>
<dbReference type="Proteomes" id="UP000759131">
    <property type="component" value="Unassembled WGS sequence"/>
</dbReference>
<dbReference type="GO" id="GO:0031519">
    <property type="term" value="C:PcG protein complex"/>
    <property type="evidence" value="ECO:0007669"/>
    <property type="project" value="TreeGrafter"/>
</dbReference>
<dbReference type="GO" id="GO:0000981">
    <property type="term" value="F:DNA-binding transcription factor activity, RNA polymerase II-specific"/>
    <property type="evidence" value="ECO:0007669"/>
    <property type="project" value="TreeGrafter"/>
</dbReference>
<dbReference type="PROSITE" id="PS50157">
    <property type="entry name" value="ZINC_FINGER_C2H2_2"/>
    <property type="match status" value="11"/>
</dbReference>
<feature type="domain" description="C2H2-type" evidence="6">
    <location>
        <begin position="124"/>
        <end position="152"/>
    </location>
</feature>
<keyword evidence="3 5" id="KW-0863">Zinc-finger</keyword>
<gene>
    <name evidence="7" type="ORF">OSB1V03_LOCUS12726</name>
</gene>
<evidence type="ECO:0000256" key="2">
    <source>
        <dbReference type="ARBA" id="ARBA00022737"/>
    </source>
</evidence>
<name>A0A7R9L1R5_9ACAR</name>
<keyword evidence="4" id="KW-0862">Zinc</keyword>
<dbReference type="SMART" id="SM00355">
    <property type="entry name" value="ZnF_C2H2"/>
    <property type="match status" value="11"/>
</dbReference>
<feature type="domain" description="C2H2-type" evidence="6">
    <location>
        <begin position="271"/>
        <end position="300"/>
    </location>
</feature>
<dbReference type="Gene3D" id="3.30.160.60">
    <property type="entry name" value="Classic Zinc Finger"/>
    <property type="match status" value="8"/>
</dbReference>
<feature type="domain" description="C2H2-type" evidence="6">
    <location>
        <begin position="208"/>
        <end position="237"/>
    </location>
</feature>
<evidence type="ECO:0000259" key="6">
    <source>
        <dbReference type="PROSITE" id="PS50157"/>
    </source>
</evidence>
<feature type="domain" description="C2H2-type" evidence="6">
    <location>
        <begin position="301"/>
        <end position="330"/>
    </location>
</feature>
<dbReference type="OrthoDB" id="6431597at2759"/>
<dbReference type="GO" id="GO:0000785">
    <property type="term" value="C:chromatin"/>
    <property type="evidence" value="ECO:0007669"/>
    <property type="project" value="TreeGrafter"/>
</dbReference>
<feature type="domain" description="C2H2-type" evidence="6">
    <location>
        <begin position="29"/>
        <end position="59"/>
    </location>
</feature>
<dbReference type="PANTHER" id="PTHR14003">
    <property type="entry name" value="TRANSCRIPTIONAL REPRESSOR PROTEIN YY"/>
    <property type="match status" value="1"/>
</dbReference>
<feature type="domain" description="C2H2-type" evidence="6">
    <location>
        <begin position="179"/>
        <end position="207"/>
    </location>
</feature>
<dbReference type="EMBL" id="OC865393">
    <property type="protein sequence ID" value="CAD7632321.1"/>
    <property type="molecule type" value="Genomic_DNA"/>
</dbReference>
<dbReference type="GO" id="GO:0005667">
    <property type="term" value="C:transcription regulator complex"/>
    <property type="evidence" value="ECO:0007669"/>
    <property type="project" value="TreeGrafter"/>
</dbReference>
<evidence type="ECO:0000256" key="5">
    <source>
        <dbReference type="PROSITE-ProRule" id="PRU00042"/>
    </source>
</evidence>
<evidence type="ECO:0000256" key="4">
    <source>
        <dbReference type="ARBA" id="ARBA00022833"/>
    </source>
</evidence>
<dbReference type="GO" id="GO:0000978">
    <property type="term" value="F:RNA polymerase II cis-regulatory region sequence-specific DNA binding"/>
    <property type="evidence" value="ECO:0007669"/>
    <property type="project" value="TreeGrafter"/>
</dbReference>
<keyword evidence="1" id="KW-0479">Metal-binding</keyword>
<accession>A0A7R9L1R5</accession>
<feature type="domain" description="C2H2-type" evidence="6">
    <location>
        <begin position="151"/>
        <end position="176"/>
    </location>
</feature>
<dbReference type="InterPro" id="IPR036236">
    <property type="entry name" value="Znf_C2H2_sf"/>
</dbReference>
<proteinExistence type="predicted"/>
<dbReference type="AlphaFoldDB" id="A0A7R9L1R5"/>
<evidence type="ECO:0000256" key="1">
    <source>
        <dbReference type="ARBA" id="ARBA00022723"/>
    </source>
</evidence>
<evidence type="ECO:0000313" key="8">
    <source>
        <dbReference type="Proteomes" id="UP000759131"/>
    </source>
</evidence>
<sequence length="382" mass="45118">MIRNHYKVGSLAGGYGSDEGADGDYIYKYACDWADCGRRFKRIYELQRHYLTVHNCKKPFKCHKCDKRFQKRNYLSKHKSIYHSGTGAPKMPYQCAYEDCGQVFDQRFKLVAHTNREHTLELPFACDQCSRRFSMQSYLSRHMSRIHYRKYPCESCGQEFDSRPELNVHYTDNADHLQHPCEQCDKRCATRNGLLRHIRQHHLQEREHKCPELGCDAQFITAERLRQHALTHAPEAERRTHLCEWPGCDRAFITSSSLTYHRLIHTDVRDFRCEYPDCGKAFRQKGSLDKHKQMHQMVKRFSCCWPACDQTFSQSFQIDVHVCQHLGLRPYRCHLDGCDSQYASSNYLRKHLRVKHCITDYKIKTVTTEAAKQFVTINKMIK</sequence>
<dbReference type="InterPro" id="IPR013087">
    <property type="entry name" value="Znf_C2H2_type"/>
</dbReference>
<dbReference type="Pfam" id="PF00096">
    <property type="entry name" value="zf-C2H2"/>
    <property type="match status" value="5"/>
</dbReference>
<feature type="domain" description="C2H2-type" evidence="6">
    <location>
        <begin position="331"/>
        <end position="356"/>
    </location>
</feature>
<dbReference type="SUPFAM" id="SSF57667">
    <property type="entry name" value="beta-beta-alpha zinc fingers"/>
    <property type="match status" value="6"/>
</dbReference>
<feature type="domain" description="C2H2-type" evidence="6">
    <location>
        <begin position="241"/>
        <end position="270"/>
    </location>
</feature>
<organism evidence="7">
    <name type="scientific">Medioppia subpectinata</name>
    <dbReference type="NCBI Taxonomy" id="1979941"/>
    <lineage>
        <taxon>Eukaryota</taxon>
        <taxon>Metazoa</taxon>
        <taxon>Ecdysozoa</taxon>
        <taxon>Arthropoda</taxon>
        <taxon>Chelicerata</taxon>
        <taxon>Arachnida</taxon>
        <taxon>Acari</taxon>
        <taxon>Acariformes</taxon>
        <taxon>Sarcoptiformes</taxon>
        <taxon>Oribatida</taxon>
        <taxon>Brachypylina</taxon>
        <taxon>Oppioidea</taxon>
        <taxon>Oppiidae</taxon>
        <taxon>Medioppia</taxon>
    </lineage>
</organism>
<dbReference type="FunFam" id="3.30.160.60:FF:000125">
    <property type="entry name" value="Putative zinc finger protein 143"/>
    <property type="match status" value="1"/>
</dbReference>
<feature type="domain" description="C2H2-type" evidence="6">
    <location>
        <begin position="93"/>
        <end position="123"/>
    </location>
</feature>